<keyword evidence="1" id="KW-0732">Signal</keyword>
<gene>
    <name evidence="2" type="ORF">PEDI_51850</name>
</gene>
<keyword evidence="3" id="KW-1185">Reference proteome</keyword>
<accession>A0AAN5AQ95</accession>
<protein>
    <submittedName>
        <fullName evidence="2">Uncharacterized protein</fullName>
    </submittedName>
</protein>
<dbReference type="EMBL" id="BQKE01000006">
    <property type="protein sequence ID" value="GJM64633.1"/>
    <property type="molecule type" value="Genomic_DNA"/>
</dbReference>
<dbReference type="RefSeq" id="WP_338239697.1">
    <property type="nucleotide sequence ID" value="NZ_BQKE01000006.1"/>
</dbReference>
<sequence length="233" mass="28324">MRFFMLIIFTLFSFWTSAQSITPVRDAKKIRQQQRYWEVYDSWGELDWVDKNLNLLPWGYRPYFKEGDKRLHPYFWAQEIAVKEQLDAERTNYTWADEHLKLVEIDFANRAIHPEYELYFKPRYEELLGEYKVAFIDLVDNEADEANLVIIANEWDRIWEQQEFVKDAMLDRADYSSEMFTIQEELQQHLILMRKMSRICALVKRGYHKNPKKPIEDRRAEIARKIIQEAKQK</sequence>
<feature type="chain" id="PRO_5042968253" evidence="1">
    <location>
        <begin position="21"/>
        <end position="233"/>
    </location>
</feature>
<proteinExistence type="predicted"/>
<feature type="signal peptide" evidence="1">
    <location>
        <begin position="1"/>
        <end position="20"/>
    </location>
</feature>
<comment type="caution">
    <text evidence="2">The sequence shown here is derived from an EMBL/GenBank/DDBJ whole genome shotgun (WGS) entry which is preliminary data.</text>
</comment>
<name>A0AAN5AQ95_9BACT</name>
<dbReference type="AlphaFoldDB" id="A0AAN5AQ95"/>
<evidence type="ECO:0000313" key="3">
    <source>
        <dbReference type="Proteomes" id="UP001310022"/>
    </source>
</evidence>
<organism evidence="2 3">
    <name type="scientific">Persicobacter diffluens</name>
    <dbReference type="NCBI Taxonomy" id="981"/>
    <lineage>
        <taxon>Bacteria</taxon>
        <taxon>Pseudomonadati</taxon>
        <taxon>Bacteroidota</taxon>
        <taxon>Cytophagia</taxon>
        <taxon>Cytophagales</taxon>
        <taxon>Persicobacteraceae</taxon>
        <taxon>Persicobacter</taxon>
    </lineage>
</organism>
<evidence type="ECO:0000256" key="1">
    <source>
        <dbReference type="SAM" id="SignalP"/>
    </source>
</evidence>
<evidence type="ECO:0000313" key="2">
    <source>
        <dbReference type="EMBL" id="GJM64633.1"/>
    </source>
</evidence>
<reference evidence="2 3" key="1">
    <citation type="submission" date="2021-12" db="EMBL/GenBank/DDBJ databases">
        <title>Genome sequencing of bacteria with rrn-lacking chromosome and rrn-plasmid.</title>
        <authorList>
            <person name="Anda M."/>
            <person name="Iwasaki W."/>
        </authorList>
    </citation>
    <scope>NUCLEOTIDE SEQUENCE [LARGE SCALE GENOMIC DNA]</scope>
    <source>
        <strain evidence="2 3">NBRC 15940</strain>
    </source>
</reference>
<dbReference type="Proteomes" id="UP001310022">
    <property type="component" value="Unassembled WGS sequence"/>
</dbReference>